<gene>
    <name evidence="2" type="ORF">BCR35DRAFT_272233</name>
</gene>
<dbReference type="Proteomes" id="UP000193467">
    <property type="component" value="Unassembled WGS sequence"/>
</dbReference>
<dbReference type="Pfam" id="PF04646">
    <property type="entry name" value="DUF604"/>
    <property type="match status" value="1"/>
</dbReference>
<feature type="compositionally biased region" description="Basic residues" evidence="1">
    <location>
        <begin position="534"/>
        <end position="549"/>
    </location>
</feature>
<evidence type="ECO:0000313" key="3">
    <source>
        <dbReference type="Proteomes" id="UP000193467"/>
    </source>
</evidence>
<feature type="region of interest" description="Disordered" evidence="1">
    <location>
        <begin position="531"/>
        <end position="573"/>
    </location>
</feature>
<dbReference type="OrthoDB" id="2187549at2759"/>
<feature type="compositionally biased region" description="Basic and acidic residues" evidence="1">
    <location>
        <begin position="550"/>
        <end position="573"/>
    </location>
</feature>
<dbReference type="AlphaFoldDB" id="A0A1Y2D547"/>
<dbReference type="InParanoid" id="A0A1Y2D547"/>
<evidence type="ECO:0008006" key="4">
    <source>
        <dbReference type="Google" id="ProtNLM"/>
    </source>
</evidence>
<feature type="region of interest" description="Disordered" evidence="1">
    <location>
        <begin position="1"/>
        <end position="58"/>
    </location>
</feature>
<dbReference type="InterPro" id="IPR006740">
    <property type="entry name" value="DUF604"/>
</dbReference>
<dbReference type="PANTHER" id="PTHR10811">
    <property type="entry name" value="FRINGE-RELATED"/>
    <property type="match status" value="1"/>
</dbReference>
<proteinExistence type="predicted"/>
<evidence type="ECO:0000256" key="1">
    <source>
        <dbReference type="SAM" id="MobiDB-lite"/>
    </source>
</evidence>
<dbReference type="STRING" id="106004.A0A1Y2D547"/>
<sequence>MEEGSRRRRSEQVTFGPGEGSCEEQGWITSEGANDTHRLVVSVKPSSSPSARRPTIAEPALANPDNALLPQPFDARLTEHLPLLFEYPSMPMQASLESYSPAPSPSAAVTPPSDCLAPSSTHYLPLHPPSSSISPSSPDAPPAHAPNLFFSMCTGPQRVIDYSPIWSHFLQPPVAGGQKPGCLITDAMGVWDEDGKKRANDELKKMGSSCSMRESSRSGQRYEMRVLGLVKDAWLESERRRWQEGGDIVEWFIFGDDDTWWSDISLVRSLLSGYNPAEDWLLGSFSEATQNLADNGRISYGGAGIIVSRALVRKMQPMVDRCAEKFANVFGGDGLISNCAAWTLQTPLDHVVSEVPALKQMDVQGDASGYLSSGATPFLTLHHWVGWLDLFPDSRSPLDAISLFAQAVTAVGGRNFLRRWIFDGGRVAWSVGYSVSVYRDPMTERMLGEVEHTWSGFAPHRPSRPALIEGTQKHTYYLTSVEPLSPGRTLFRHTCPHAEVQGGLREIDIVWDVSEEKEKTEGEEGWFGWFLGKGKGHKGARGDRHLRRGKGGDKARPSPREEGEQKRREKEIR</sequence>
<dbReference type="Gene3D" id="3.90.550.50">
    <property type="match status" value="1"/>
</dbReference>
<name>A0A1Y2D547_9BASI</name>
<evidence type="ECO:0000313" key="2">
    <source>
        <dbReference type="EMBL" id="ORY54264.1"/>
    </source>
</evidence>
<feature type="compositionally biased region" description="Low complexity" evidence="1">
    <location>
        <begin position="39"/>
        <end position="54"/>
    </location>
</feature>
<protein>
    <recommendedName>
        <fullName evidence="4">Glycosyltransferase family 31 protein</fullName>
    </recommendedName>
</protein>
<dbReference type="EMBL" id="MCGR01000099">
    <property type="protein sequence ID" value="ORY54264.1"/>
    <property type="molecule type" value="Genomic_DNA"/>
</dbReference>
<reference evidence="2 3" key="1">
    <citation type="submission" date="2016-07" db="EMBL/GenBank/DDBJ databases">
        <title>Pervasive Adenine N6-methylation of Active Genes in Fungi.</title>
        <authorList>
            <consortium name="DOE Joint Genome Institute"/>
            <person name="Mondo S.J."/>
            <person name="Dannebaum R.O."/>
            <person name="Kuo R.C."/>
            <person name="Labutti K."/>
            <person name="Haridas S."/>
            <person name="Kuo A."/>
            <person name="Salamov A."/>
            <person name="Ahrendt S.R."/>
            <person name="Lipzen A."/>
            <person name="Sullivan W."/>
            <person name="Andreopoulos W.B."/>
            <person name="Clum A."/>
            <person name="Lindquist E."/>
            <person name="Daum C."/>
            <person name="Ramamoorthy G.K."/>
            <person name="Gryganskyi A."/>
            <person name="Culley D."/>
            <person name="Magnuson J.K."/>
            <person name="James T.Y."/>
            <person name="O'Malley M.A."/>
            <person name="Stajich J.E."/>
            <person name="Spatafora J.W."/>
            <person name="Visel A."/>
            <person name="Grigoriev I.V."/>
        </authorList>
    </citation>
    <scope>NUCLEOTIDE SEQUENCE [LARGE SCALE GENOMIC DNA]</scope>
    <source>
        <strain evidence="2 3">62-1032</strain>
    </source>
</reference>
<comment type="caution">
    <text evidence="2">The sequence shown here is derived from an EMBL/GenBank/DDBJ whole genome shotgun (WGS) entry which is preliminary data.</text>
</comment>
<accession>A0A1Y2D547</accession>
<organism evidence="2 3">
    <name type="scientific">Leucosporidium creatinivorum</name>
    <dbReference type="NCBI Taxonomy" id="106004"/>
    <lineage>
        <taxon>Eukaryota</taxon>
        <taxon>Fungi</taxon>
        <taxon>Dikarya</taxon>
        <taxon>Basidiomycota</taxon>
        <taxon>Pucciniomycotina</taxon>
        <taxon>Microbotryomycetes</taxon>
        <taxon>Leucosporidiales</taxon>
        <taxon>Leucosporidium</taxon>
    </lineage>
</organism>
<keyword evidence="3" id="KW-1185">Reference proteome</keyword>
<feature type="region of interest" description="Disordered" evidence="1">
    <location>
        <begin position="95"/>
        <end position="114"/>
    </location>
</feature>